<comment type="caution">
    <text evidence="1">The sequence shown here is derived from an EMBL/GenBank/DDBJ whole genome shotgun (WGS) entry which is preliminary data.</text>
</comment>
<reference evidence="1" key="2">
    <citation type="journal article" date="2021" name="PeerJ">
        <title>Extensive microbial diversity within the chicken gut microbiome revealed by metagenomics and culture.</title>
        <authorList>
            <person name="Gilroy R."/>
            <person name="Ravi A."/>
            <person name="Getino M."/>
            <person name="Pursley I."/>
            <person name="Horton D.L."/>
            <person name="Alikhan N.F."/>
            <person name="Baker D."/>
            <person name="Gharbi K."/>
            <person name="Hall N."/>
            <person name="Watson M."/>
            <person name="Adriaenssens E.M."/>
            <person name="Foster-Nyarko E."/>
            <person name="Jarju S."/>
            <person name="Secka A."/>
            <person name="Antonio M."/>
            <person name="Oren A."/>
            <person name="Chaudhuri R.R."/>
            <person name="La Ragione R."/>
            <person name="Hildebrand F."/>
            <person name="Pallen M.J."/>
        </authorList>
    </citation>
    <scope>NUCLEOTIDE SEQUENCE</scope>
    <source>
        <strain evidence="1">CHK152-2994</strain>
    </source>
</reference>
<name>A0A9D1FTQ8_9BACT</name>
<dbReference type="EMBL" id="DVJO01000007">
    <property type="protein sequence ID" value="HIS82037.1"/>
    <property type="molecule type" value="Genomic_DNA"/>
</dbReference>
<organism evidence="1 2">
    <name type="scientific">Candidatus Scatenecus faecavium</name>
    <dbReference type="NCBI Taxonomy" id="2840915"/>
    <lineage>
        <taxon>Bacteria</taxon>
        <taxon>Candidatus Scatenecus</taxon>
    </lineage>
</organism>
<accession>A0A9D1FTQ8</accession>
<sequence>MQVSFNGINNVRIFKKEYAKYGAYITQDNNVKQGDKHYTVVKISCNLSDDENGMDLTEFRNALAKSGDRYESNCINHQEPDKVELILTRQDVKDTKGHVSMSDFMINNFEIMLNSKETLPMFSYIARLSRKIASLEGLNQPRKDCINLINKSAEDEAVKFIESI</sequence>
<gene>
    <name evidence="1" type="ORF">IAD41_00290</name>
</gene>
<proteinExistence type="predicted"/>
<dbReference type="Proteomes" id="UP000824139">
    <property type="component" value="Unassembled WGS sequence"/>
</dbReference>
<evidence type="ECO:0000313" key="2">
    <source>
        <dbReference type="Proteomes" id="UP000824139"/>
    </source>
</evidence>
<reference evidence="1" key="1">
    <citation type="submission" date="2020-10" db="EMBL/GenBank/DDBJ databases">
        <authorList>
            <person name="Gilroy R."/>
        </authorList>
    </citation>
    <scope>NUCLEOTIDE SEQUENCE</scope>
    <source>
        <strain evidence="1">CHK152-2994</strain>
    </source>
</reference>
<dbReference type="AlphaFoldDB" id="A0A9D1FTQ8"/>
<evidence type="ECO:0000313" key="1">
    <source>
        <dbReference type="EMBL" id="HIS82037.1"/>
    </source>
</evidence>
<protein>
    <submittedName>
        <fullName evidence="1">Uncharacterized protein</fullName>
    </submittedName>
</protein>